<evidence type="ECO:0000256" key="6">
    <source>
        <dbReference type="ARBA" id="ARBA00023268"/>
    </source>
</evidence>
<dbReference type="CDD" id="cd00833">
    <property type="entry name" value="PKS"/>
    <property type="match status" value="2"/>
</dbReference>
<dbReference type="InterPro" id="IPR014031">
    <property type="entry name" value="Ketoacyl_synth_C"/>
</dbReference>
<feature type="domain" description="Ketosynthase family 3 (KS3)" evidence="10">
    <location>
        <begin position="1785"/>
        <end position="2209"/>
    </location>
</feature>
<dbReference type="EMBL" id="JARAYU010000033">
    <property type="protein sequence ID" value="MDX3706739.1"/>
    <property type="molecule type" value="Genomic_DNA"/>
</dbReference>
<dbReference type="Pfam" id="PF02801">
    <property type="entry name" value="Ketoacyl-synt_C"/>
    <property type="match status" value="2"/>
</dbReference>
<dbReference type="Gene3D" id="3.40.50.11460">
    <property type="match status" value="1"/>
</dbReference>
<dbReference type="Pfam" id="PF00550">
    <property type="entry name" value="PP-binding"/>
    <property type="match status" value="2"/>
</dbReference>
<dbReference type="Pfam" id="PF00698">
    <property type="entry name" value="Acyl_transf_1"/>
    <property type="match status" value="2"/>
</dbReference>
<feature type="region of interest" description="C-terminal hotdog fold" evidence="8">
    <location>
        <begin position="2833"/>
        <end position="2980"/>
    </location>
</feature>
<accession>A0ABU4NWH2</accession>
<evidence type="ECO:0000256" key="7">
    <source>
        <dbReference type="ARBA" id="ARBA00023315"/>
    </source>
</evidence>
<reference evidence="12 13" key="1">
    <citation type="journal article" date="2023" name="Microb. Genom.">
        <title>Mesoterricola silvestris gen. nov., sp. nov., Mesoterricola sediminis sp. nov., Geothrix oryzae sp. nov., Geothrix edaphica sp. nov., Geothrix rubra sp. nov., and Geothrix limicola sp. nov., six novel members of Acidobacteriota isolated from soils.</title>
        <authorList>
            <person name="Weisberg A.J."/>
            <person name="Pearce E."/>
            <person name="Kramer C.G."/>
            <person name="Chang J.H."/>
            <person name="Clarke C.R."/>
        </authorList>
    </citation>
    <scope>NUCLEOTIDE SEQUENCE [LARGE SCALE GENOMIC DNA]</scope>
    <source>
        <strain evidence="12 13">ID09-01A</strain>
    </source>
</reference>
<dbReference type="Gene3D" id="3.90.180.10">
    <property type="entry name" value="Medium-chain alcohol dehydrogenases, catalytic domain"/>
    <property type="match status" value="1"/>
</dbReference>
<evidence type="ECO:0000259" key="9">
    <source>
        <dbReference type="PROSITE" id="PS50075"/>
    </source>
</evidence>
<dbReference type="InterPro" id="IPR020843">
    <property type="entry name" value="ER"/>
</dbReference>
<evidence type="ECO:0000259" key="10">
    <source>
        <dbReference type="PROSITE" id="PS52004"/>
    </source>
</evidence>
<dbReference type="Pfam" id="PF08659">
    <property type="entry name" value="KR"/>
    <property type="match status" value="2"/>
</dbReference>
<evidence type="ECO:0000256" key="1">
    <source>
        <dbReference type="ARBA" id="ARBA00004792"/>
    </source>
</evidence>
<feature type="domain" description="Carrier" evidence="9">
    <location>
        <begin position="3786"/>
        <end position="3861"/>
    </location>
</feature>
<evidence type="ECO:0000313" key="12">
    <source>
        <dbReference type="EMBL" id="MDX3706739.1"/>
    </source>
</evidence>
<gene>
    <name evidence="12" type="ORF">PV662_45115</name>
</gene>
<evidence type="ECO:0000259" key="11">
    <source>
        <dbReference type="PROSITE" id="PS52019"/>
    </source>
</evidence>
<dbReference type="InterPro" id="IPR016039">
    <property type="entry name" value="Thiolase-like"/>
</dbReference>
<dbReference type="PROSITE" id="PS50075">
    <property type="entry name" value="CARRIER"/>
    <property type="match status" value="2"/>
</dbReference>
<dbReference type="InterPro" id="IPR049551">
    <property type="entry name" value="PKS_DH_C"/>
</dbReference>
<name>A0ABU4NWH2_9ACTN</name>
<dbReference type="Gene3D" id="3.40.50.720">
    <property type="entry name" value="NAD(P)-binding Rossmann-like Domain"/>
    <property type="match status" value="2"/>
</dbReference>
<dbReference type="InterPro" id="IPR009081">
    <property type="entry name" value="PP-bd_ACP"/>
</dbReference>
<dbReference type="SUPFAM" id="SSF50129">
    <property type="entry name" value="GroES-like"/>
    <property type="match status" value="1"/>
</dbReference>
<dbReference type="Pfam" id="PF22953">
    <property type="entry name" value="SpnB_Rossmann"/>
    <property type="match status" value="1"/>
</dbReference>
<dbReference type="SUPFAM" id="SSF52151">
    <property type="entry name" value="FabD/lysophospholipase-like"/>
    <property type="match status" value="2"/>
</dbReference>
<feature type="active site" description="Proton donor; for dehydratase activity" evidence="8">
    <location>
        <position position="1131"/>
    </location>
</feature>
<keyword evidence="3" id="KW-0597">Phosphoprotein</keyword>
<dbReference type="PANTHER" id="PTHR43775">
    <property type="entry name" value="FATTY ACID SYNTHASE"/>
    <property type="match status" value="1"/>
</dbReference>
<keyword evidence="4" id="KW-0808">Transferase</keyword>
<feature type="domain" description="Carrier" evidence="9">
    <location>
        <begin position="1690"/>
        <end position="1765"/>
    </location>
</feature>
<feature type="domain" description="Ketosynthase family 3 (KS3)" evidence="10">
    <location>
        <begin position="31"/>
        <end position="455"/>
    </location>
</feature>
<evidence type="ECO:0000256" key="5">
    <source>
        <dbReference type="ARBA" id="ARBA00023194"/>
    </source>
</evidence>
<dbReference type="InterPro" id="IPR020841">
    <property type="entry name" value="PKS_Beta-ketoAc_synthase_dom"/>
</dbReference>
<dbReference type="PANTHER" id="PTHR43775:SF51">
    <property type="entry name" value="INACTIVE PHENOLPHTHIOCEROL SYNTHESIS POLYKETIDE SYNTHASE TYPE I PKS1-RELATED"/>
    <property type="match status" value="1"/>
</dbReference>
<dbReference type="InterPro" id="IPR057326">
    <property type="entry name" value="KR_dom"/>
</dbReference>
<dbReference type="PROSITE" id="PS52004">
    <property type="entry name" value="KS3_2"/>
    <property type="match status" value="2"/>
</dbReference>
<dbReference type="Gene3D" id="1.10.1200.10">
    <property type="entry name" value="ACP-like"/>
    <property type="match status" value="2"/>
</dbReference>
<feature type="active site" description="Proton acceptor; for dehydratase activity" evidence="8">
    <location>
        <position position="956"/>
    </location>
</feature>
<keyword evidence="2" id="KW-0596">Phosphopantetheine</keyword>
<evidence type="ECO:0000256" key="2">
    <source>
        <dbReference type="ARBA" id="ARBA00022450"/>
    </source>
</evidence>
<dbReference type="InterPro" id="IPR032821">
    <property type="entry name" value="PKS_assoc"/>
</dbReference>
<dbReference type="Gene3D" id="3.10.129.110">
    <property type="entry name" value="Polyketide synthase dehydratase"/>
    <property type="match status" value="2"/>
</dbReference>
<dbReference type="InterPro" id="IPR014030">
    <property type="entry name" value="Ketoacyl_synth_N"/>
</dbReference>
<dbReference type="CDD" id="cd08956">
    <property type="entry name" value="KR_3_FAS_SDR_x"/>
    <property type="match status" value="2"/>
</dbReference>
<dbReference type="InterPro" id="IPR006162">
    <property type="entry name" value="Ppantetheine_attach_site"/>
</dbReference>
<dbReference type="PROSITE" id="PS00606">
    <property type="entry name" value="KS3_1"/>
    <property type="match status" value="1"/>
</dbReference>
<sequence>MSTPSSDRMEAALPAIRLLQKRAADLEAQRTEPIAVVSMACRLPGGIGTPEAFWDLLSRGGDAVGGLPKRWEGLDLYDPDPEAMGKSYAREGGFIEDIEGFDAEFFGISPREAQSMDPQQRIVLETAWEALERAGIRPGTLNESRTGVYLGTMGSDYDALTHYDLDALDGYVSSGNASSVLSGRVSYALGLQGPAVTVDTACSSSLVALHLAVSALRTRECGLALAGGVTVMSTPSTFVEFSRLKGLSADGRCKSFSADANGVGWAEGAGMLVLKRLSDAERDGDRVLAVIRGSAVNQDGRSQGLTAPNGPSQQRVVQDALTAARLSPDDIDAIEAHGTGTSLGDPIEAGALAAVFGPTRTADRPLLLGSSKSNIGHAQAAAGAIGVIKTVLALQHDTLPKTLHADEPSPHIEWEGSGLELLQEARPWERGERTRRAGISSFGLSGTNAHVILEEAPAVEAAEAAEAPELPVPIVVSGRSEAALREQAGRWADWLDSHDQVPLTDVAATAALHRTHFDTRAAVLAESAEQATEALRAIAEGRPHEQVVTGTAQPRGKTVFVYPGQGSQWIGMGRDLLTQSPVFAETIDACDAALKPFTGWSVREVLTGDGGEHPPHDRVDVIQPALFAMGVALSALWRSHGIHPDAVIGHSQGEVVAAVTAGALTLDQGAQIVAQRSQAVLACSGQGGMALIERPQAEVEQFIAPYGQTLSIAAINTSTSTVISGEAGALDQLVSELQERNVYARKINVDYASHHAHMDPLLPNLAAGFTNITPTQTNTAFYSTVTGQPTPGTQLDGPYWCRNLRDTVRFDQALTHLLTDHHTTYIEISAHPVLTMPLTNAATEHNGIVVGTLTRNHGTLTQLLHNLSLLHVQGHTTNWTKTLPTPTSQITPLPTYPFQHEHFWTDPTHTPQDTTSLGLHASTHPWLGAATTLANGEGHLLTGRLSPTQHPWLHDHTVYNTPLLPGTGLLELAWTAATETGATRVEELTLAEPLVLPEPGDNSAHIRLQVTVGAPDESGRREVAVYSQQEDGQETWTCHATGVLGGASDEDGADAAVSGSMTALAQWPVPGAERVELDGLYDRLAGQGLGYGPAFQGLRELWCKDGVGYGLVRLPEEVGPGEFGVHPALLDAALHTLAALRSTEEAVILPFEWSDAELRSTGPGELRVRVELDEAQTSARVLAADPAGNVVVSGTLALREATREQIRGSRSARHLYRVAFTPARALREVPHEDLWVLGGSGDLARALGAEAVADLAAALAGLGEDEPAPARIVVDTTGAVSGGGVPDAESVRDAAAAVLAQVQGVVAEPRLAGTEVVWATRGAVGEAAYDLAHAPVWGLVRVARAEYPERSVRLVDLDAGALDAELLERAIAVEGEPEIALRDGRILVARLTRTDQPDQPETPRFDPDGTVLITGGTGELGRQLATHLVHEHGIRHLVLTSRRGTHAPGTDDLITTLTQAGADTIDIHACDITDHHQTATLINSLQRPLTGVFHLAGTLDDGLITTQTPQRLTEVLAPKIDGALHLHTLTTDHNLAAFVLFSSAAGILGGAGQSTYAAANTFLDALAEHRRAQGQVATSLSWGLWQQAGIGMTAHLGDAELARMRRQGVTALTTQQALHLLDTTLTGTHPHTIPVKLELGAVQRDFDRDGETRPLLRSLLRAPRRRATGTVEGGTLRDRLAPLSDEERGKELTALVCGEAAVVLGIADGTALGADQVLKDLGIDSLMAVELRRRLSAATGVSLPATLAFDYPTPTAIAGLLLDKLALGGASKPATTRRARRGTAEEPIAVVSMACRLPGGIGTPEDYWQLLVSGSDAVGSFPSRWSGLDLYDPDPEADGKCYAREGGFLDDIEGFDAEFFGITPREAQSMDPQQRIVLETVWEALERAGVRPDSLSESRTGVYLGTMGSDYGNLYNHDLGGLDGYLSTGNASSVLSGRVSYTLGLQGPALTVDTACSSSLVATHLGVTALRGGECDTALVGGVTVMSTPATFVEFSRLKGLSADGRCRSFSADADGAGWAEGAGILLLKRLSDAERDGDRVLAVIRGSAVNQDGRSQGLTAPNGPSQQRVVQDALTAARLSPDDIDAIEAHGTGTSLGDPIEAGALAAVFGPTRAQDHPLYLGSSKSNIGHAQAAAGVAGVIKMILALQHDTLPKTLHADRPSPHIEWEGSGLQLLQEARPWEHGERLRRAGISSFGLSGTNAHVILEEAPAVEAAETEGTDTPHLPVPILLSGRSEAALRAQAQRWADWLETQSTVSLTDVAATAALHRTHFDTRAAVLAASADEAVAGLRALGDGTSHAGLVRGEASGDTGLGVLFTGQGSQYGGMGRRLYDTFPAYRAAFDAVCAAVDPHLERSLAELVLSDGEERDGAGALIHETRYTQPALFALEVALYRLWESWGVTATAVAGHSVGEFAAAHVAGVLSLQHAARLVVARGRLMQSCRTDGAMVSVEAGEAAVLDAIGDRAGIGIAALNTPTQTVVSGDADVVTALAEHFAGQGLRTHRLTVSHAFHSAHMDAMLDEYAAIAATCDYRAPAIPLVDTRTGTWHPAGTADGEGIRSPEHWVRQVREAVRFTDALGTLAEHGVRRFLECGPAPALTHMGTQTLSTGHFTPSMRNAAKTGESTADEARTLLAALARLHTAGHRVDWTRAPLPRSVRPAELPTYAFQRTRHWKEPTSRTDVRGSGLGQGSHPWLPATAVLAGGDGHLLSGSVSAAEHPWLADHAVFDSVLLPGTGLLDLAWAAAHTVGAARVAHLTLARPLVLDGSARTRLQVRVGEPSQEGQRAITVYSQPEDAVDQQVWTLHAEGELDDVRVPSGDAFAELSAWPVPGADGVELGGFYDGMAAKGVRYGPAFRGLTELSRRDGVAYGRIVLPDGDTAGTSGFGVHPALFDAALHTLVGTTRGEQDADSETVLLPFAWTDVTLYATGATELRVRVELEPSGEGGETRASVLLADGTGRPVASARGLRLQRASAEQLRAVGRDTDHLYRVEFQPVEAETLTASGAGDAAGTLVLGDGEGLVARSLDAPAFADLDALLAADPAPQRIVVDRTPRTSGTAGPSAAERAHATAIGELALVQRLLASPALVDTEVVWVTGDAVSTRPDDTVAALGTAPLWGLVRSVRAESPERTWRLVDVAADAAVPELLAAALAVTGEPEVALRGEMVFVPRLARTGSGSTVRVPDTGAWALDVREKGRLDTFEAVPLDTAEPLGPGEVRVQVRAAGLNFRDVLNALDMVHAPKFGLECAGVVLEAGAQVRHLRAGDRVMGLAVGSFGTEVRADARVMTRIPDGLSFAEAATVPLTFLTAYHGLVDLGRLQAGEKILVHAAAGGVGMAAVQLARHFGAEVYGTASTGKWPALRAMGLTDDRIASSRDTTFADTWHDVSFDVVLNSLAREFVDTTLTMLTGGGRFLEMGKTDIRDAHQVTTDHPGVHYRAFDLMDSGADRIQEMLQEISALLADGTIHPLPLHAYDVREAPSAFRFMAQGRHTGKLVLTLPRPLDPDGTALITGGTGALGQALAEHLIRIHGIRHLVLTSRRGPDTPGADSLITHLTAAGATTVRIVACDVSRRDDVAAAVSAVSADHPLTAVVHLAAVLDDGIARNQSAERMAAVLAPKVDGALLLHELTAGQDLAVFALFSSVAGTFGSPGQVNYAAANAFLDAFAAYRRTRGLPGLSLAWGLWDQGGAGMTAHLGEAELARMRRGGARALGVDEGLALFDAALRRPEAQLAPVRLDLAALAQQEDVAPLLRSLVRPRLRQAAAAAPQGSDFLDRLAALDEAERLKTLTEFVRGEVAAAVGLPGAHTVAAEKPLQGLGLDSLMSVDLKNRIAAQTGAELPSTLAFDYPTPRALAEFLLGKLRLGSAAQDAPPQDPIAAAQWAIGKAGPALLRESGLLAQLLDLAQGMDLPKQRGASDALRAAESLSDSDIDRALDLVLGDFAA</sequence>
<dbReference type="PROSITE" id="PS00012">
    <property type="entry name" value="PHOSPHOPANTETHEINE"/>
    <property type="match status" value="1"/>
</dbReference>
<dbReference type="InterPro" id="IPR049900">
    <property type="entry name" value="PKS_mFAS_DH"/>
</dbReference>
<dbReference type="Proteomes" id="UP001271274">
    <property type="component" value="Unassembled WGS sequence"/>
</dbReference>
<dbReference type="RefSeq" id="WP_319063788.1">
    <property type="nucleotide sequence ID" value="NZ_JARAYU010000033.1"/>
</dbReference>
<dbReference type="InterPro" id="IPR016036">
    <property type="entry name" value="Malonyl_transacylase_ACP-bd"/>
</dbReference>
<feature type="region of interest" description="N-terminal hotdog fold" evidence="8">
    <location>
        <begin position="924"/>
        <end position="1051"/>
    </location>
</feature>
<dbReference type="SMART" id="SM00826">
    <property type="entry name" value="PKS_DH"/>
    <property type="match status" value="2"/>
</dbReference>
<feature type="active site" description="Proton acceptor; for dehydratase activity" evidence="8">
    <location>
        <position position="2725"/>
    </location>
</feature>
<dbReference type="Gene3D" id="3.40.366.10">
    <property type="entry name" value="Malonyl-Coenzyme A Acyl Carrier Protein, domain 2"/>
    <property type="match status" value="2"/>
</dbReference>
<feature type="domain" description="PKS/mFAS DH" evidence="11">
    <location>
        <begin position="924"/>
        <end position="1209"/>
    </location>
</feature>
<dbReference type="InterPro" id="IPR049552">
    <property type="entry name" value="PKS_DH_N"/>
</dbReference>
<proteinExistence type="predicted"/>
<dbReference type="InterPro" id="IPR050091">
    <property type="entry name" value="PKS_NRPS_Biosynth_Enz"/>
</dbReference>
<dbReference type="Pfam" id="PF13602">
    <property type="entry name" value="ADH_zinc_N_2"/>
    <property type="match status" value="1"/>
</dbReference>
<protein>
    <submittedName>
        <fullName evidence="12">SDR family NAD(P)-dependent oxidoreductase</fullName>
    </submittedName>
</protein>
<dbReference type="InterPro" id="IPR011032">
    <property type="entry name" value="GroES-like_sf"/>
</dbReference>
<evidence type="ECO:0000313" key="13">
    <source>
        <dbReference type="Proteomes" id="UP001271274"/>
    </source>
</evidence>
<dbReference type="Pfam" id="PF00109">
    <property type="entry name" value="ketoacyl-synt"/>
    <property type="match status" value="2"/>
</dbReference>
<dbReference type="SMART" id="SM00825">
    <property type="entry name" value="PKS_KS"/>
    <property type="match status" value="2"/>
</dbReference>
<comment type="pathway">
    <text evidence="1">Antibiotic biosynthesis.</text>
</comment>
<evidence type="ECO:0000256" key="3">
    <source>
        <dbReference type="ARBA" id="ARBA00022553"/>
    </source>
</evidence>
<dbReference type="Pfam" id="PF16197">
    <property type="entry name" value="KAsynt_C_assoc"/>
    <property type="match status" value="2"/>
</dbReference>
<dbReference type="InterPro" id="IPR036291">
    <property type="entry name" value="NAD(P)-bd_dom_sf"/>
</dbReference>
<dbReference type="InterPro" id="IPR020806">
    <property type="entry name" value="PKS_PP-bd"/>
</dbReference>
<dbReference type="Pfam" id="PF08240">
    <property type="entry name" value="ADH_N"/>
    <property type="match status" value="1"/>
</dbReference>
<dbReference type="PROSITE" id="PS52019">
    <property type="entry name" value="PKS_MFAS_DH"/>
    <property type="match status" value="2"/>
</dbReference>
<dbReference type="Gene3D" id="3.30.70.3290">
    <property type="match status" value="2"/>
</dbReference>
<dbReference type="PROSITE" id="PS01162">
    <property type="entry name" value="QOR_ZETA_CRYSTAL"/>
    <property type="match status" value="1"/>
</dbReference>
<dbReference type="InterPro" id="IPR001227">
    <property type="entry name" value="Ac_transferase_dom_sf"/>
</dbReference>
<feature type="region of interest" description="N-terminal hotdog fold" evidence="8">
    <location>
        <begin position="2693"/>
        <end position="2818"/>
    </location>
</feature>
<dbReference type="InterPro" id="IPR020807">
    <property type="entry name" value="PKS_DH"/>
</dbReference>
<dbReference type="Pfam" id="PF14765">
    <property type="entry name" value="PS-DH"/>
    <property type="match status" value="2"/>
</dbReference>
<keyword evidence="6" id="KW-0511">Multifunctional enzyme</keyword>
<dbReference type="SMART" id="SM00822">
    <property type="entry name" value="PKS_KR"/>
    <property type="match status" value="2"/>
</dbReference>
<keyword evidence="5" id="KW-0045">Antibiotic biosynthesis</keyword>
<organism evidence="12 13">
    <name type="scientific">Streptomyces europaeiscabiei</name>
    <dbReference type="NCBI Taxonomy" id="146819"/>
    <lineage>
        <taxon>Bacteria</taxon>
        <taxon>Bacillati</taxon>
        <taxon>Actinomycetota</taxon>
        <taxon>Actinomycetes</taxon>
        <taxon>Kitasatosporales</taxon>
        <taxon>Streptomycetaceae</taxon>
        <taxon>Streptomyces</taxon>
    </lineage>
</organism>
<dbReference type="SMART" id="SM01294">
    <property type="entry name" value="PKS_PP_betabranch"/>
    <property type="match status" value="1"/>
</dbReference>
<dbReference type="CDD" id="cd05195">
    <property type="entry name" value="enoyl_red"/>
    <property type="match status" value="1"/>
</dbReference>
<dbReference type="InterPro" id="IPR002364">
    <property type="entry name" value="Quin_OxRdtase/zeta-crystal_CS"/>
</dbReference>
<dbReference type="InterPro" id="IPR014043">
    <property type="entry name" value="Acyl_transferase_dom"/>
</dbReference>
<dbReference type="Pfam" id="PF21089">
    <property type="entry name" value="PKS_DH_N"/>
    <property type="match status" value="2"/>
</dbReference>
<dbReference type="InterPro" id="IPR013968">
    <property type="entry name" value="PKS_KR"/>
</dbReference>
<dbReference type="SUPFAM" id="SSF55048">
    <property type="entry name" value="Probable ACP-binding domain of malonyl-CoA ACP transacylase"/>
    <property type="match status" value="2"/>
</dbReference>
<dbReference type="InterPro" id="IPR055123">
    <property type="entry name" value="SpnB-like_Rossmann"/>
</dbReference>
<dbReference type="SMART" id="SM00823">
    <property type="entry name" value="PKS_PP"/>
    <property type="match status" value="2"/>
</dbReference>
<dbReference type="InterPro" id="IPR042104">
    <property type="entry name" value="PKS_dehydratase_sf"/>
</dbReference>
<dbReference type="SUPFAM" id="SSF47336">
    <property type="entry name" value="ACP-like"/>
    <property type="match status" value="2"/>
</dbReference>
<dbReference type="SMART" id="SM00829">
    <property type="entry name" value="PKS_ER"/>
    <property type="match status" value="1"/>
</dbReference>
<feature type="active site" description="Proton donor; for dehydratase activity" evidence="8">
    <location>
        <position position="2894"/>
    </location>
</feature>
<dbReference type="InterPro" id="IPR018201">
    <property type="entry name" value="Ketoacyl_synth_AS"/>
</dbReference>
<feature type="domain" description="PKS/mFAS DH" evidence="11">
    <location>
        <begin position="2693"/>
        <end position="2980"/>
    </location>
</feature>
<dbReference type="InterPro" id="IPR013154">
    <property type="entry name" value="ADH-like_N"/>
</dbReference>
<dbReference type="InterPro" id="IPR016035">
    <property type="entry name" value="Acyl_Trfase/lysoPLipase"/>
</dbReference>
<keyword evidence="13" id="KW-1185">Reference proteome</keyword>
<comment type="caution">
    <text evidence="12">The sequence shown here is derived from an EMBL/GenBank/DDBJ whole genome shotgun (WGS) entry which is preliminary data.</text>
</comment>
<dbReference type="SUPFAM" id="SSF51735">
    <property type="entry name" value="NAD(P)-binding Rossmann-fold domains"/>
    <property type="match status" value="5"/>
</dbReference>
<keyword evidence="7" id="KW-0012">Acyltransferase</keyword>
<feature type="region of interest" description="C-terminal hotdog fold" evidence="8">
    <location>
        <begin position="1072"/>
        <end position="1209"/>
    </location>
</feature>
<evidence type="ECO:0000256" key="4">
    <source>
        <dbReference type="ARBA" id="ARBA00022679"/>
    </source>
</evidence>
<dbReference type="SUPFAM" id="SSF53901">
    <property type="entry name" value="Thiolase-like"/>
    <property type="match status" value="2"/>
</dbReference>
<dbReference type="InterPro" id="IPR036736">
    <property type="entry name" value="ACP-like_sf"/>
</dbReference>
<dbReference type="Gene3D" id="3.40.47.10">
    <property type="match status" value="2"/>
</dbReference>
<dbReference type="SMART" id="SM00827">
    <property type="entry name" value="PKS_AT"/>
    <property type="match status" value="2"/>
</dbReference>
<evidence type="ECO:0000256" key="8">
    <source>
        <dbReference type="PROSITE-ProRule" id="PRU01363"/>
    </source>
</evidence>